<evidence type="ECO:0000256" key="1">
    <source>
        <dbReference type="SAM" id="Phobius"/>
    </source>
</evidence>
<gene>
    <name evidence="2" type="ORF">PG996_006902</name>
</gene>
<dbReference type="EMBL" id="JAQQWM010000004">
    <property type="protein sequence ID" value="KAK8067790.1"/>
    <property type="molecule type" value="Genomic_DNA"/>
</dbReference>
<keyword evidence="1" id="KW-1133">Transmembrane helix</keyword>
<evidence type="ECO:0000313" key="2">
    <source>
        <dbReference type="EMBL" id="KAK8067790.1"/>
    </source>
</evidence>
<reference evidence="2 3" key="1">
    <citation type="submission" date="2023-01" db="EMBL/GenBank/DDBJ databases">
        <title>Analysis of 21 Apiospora genomes using comparative genomics revels a genus with tremendous synthesis potential of carbohydrate active enzymes and secondary metabolites.</title>
        <authorList>
            <person name="Sorensen T."/>
        </authorList>
    </citation>
    <scope>NUCLEOTIDE SEQUENCE [LARGE SCALE GENOMIC DNA]</scope>
    <source>
        <strain evidence="2 3">CBS 83171</strain>
    </source>
</reference>
<keyword evidence="1" id="KW-0812">Transmembrane</keyword>
<accession>A0ABR1VC20</accession>
<keyword evidence="3" id="KW-1185">Reference proteome</keyword>
<feature type="transmembrane region" description="Helical" evidence="1">
    <location>
        <begin position="6"/>
        <end position="24"/>
    </location>
</feature>
<comment type="caution">
    <text evidence="2">The sequence shown here is derived from an EMBL/GenBank/DDBJ whole genome shotgun (WGS) entry which is preliminary data.</text>
</comment>
<organism evidence="2 3">
    <name type="scientific">Apiospora saccharicola</name>
    <dbReference type="NCBI Taxonomy" id="335842"/>
    <lineage>
        <taxon>Eukaryota</taxon>
        <taxon>Fungi</taxon>
        <taxon>Dikarya</taxon>
        <taxon>Ascomycota</taxon>
        <taxon>Pezizomycotina</taxon>
        <taxon>Sordariomycetes</taxon>
        <taxon>Xylariomycetidae</taxon>
        <taxon>Amphisphaeriales</taxon>
        <taxon>Apiosporaceae</taxon>
        <taxon>Apiospora</taxon>
    </lineage>
</organism>
<evidence type="ECO:0000313" key="3">
    <source>
        <dbReference type="Proteomes" id="UP001446871"/>
    </source>
</evidence>
<keyword evidence="1" id="KW-0472">Membrane</keyword>
<proteinExistence type="predicted"/>
<dbReference type="Proteomes" id="UP001446871">
    <property type="component" value="Unassembled WGS sequence"/>
</dbReference>
<name>A0ABR1VC20_9PEZI</name>
<protein>
    <submittedName>
        <fullName evidence="2">Uncharacterized protein</fullName>
    </submittedName>
</protein>
<sequence length="105" mass="11687">MGEFRYYFACSGLVLLFMVVFHPLTSTKPRWTPFDYLRVGLFAAVGLRPLPRLRIQPLDPADDLSGGLRRARARAHTYPQTARTAGPVDVTAEEAKISLEEPTPG</sequence>